<keyword evidence="2 7" id="KW-0813">Transport</keyword>
<accession>A0ABQ2BC09</accession>
<feature type="transmembrane region" description="Helical" evidence="7">
    <location>
        <begin position="133"/>
        <end position="156"/>
    </location>
</feature>
<organism evidence="9 10">
    <name type="scientific">Isoptericola cucumis</name>
    <dbReference type="NCBI Taxonomy" id="1776856"/>
    <lineage>
        <taxon>Bacteria</taxon>
        <taxon>Bacillati</taxon>
        <taxon>Actinomycetota</taxon>
        <taxon>Actinomycetes</taxon>
        <taxon>Micrococcales</taxon>
        <taxon>Promicromonosporaceae</taxon>
        <taxon>Isoptericola</taxon>
    </lineage>
</organism>
<dbReference type="Pfam" id="PF19300">
    <property type="entry name" value="BPD_transp_1_N"/>
    <property type="match status" value="1"/>
</dbReference>
<dbReference type="InterPro" id="IPR035906">
    <property type="entry name" value="MetI-like_sf"/>
</dbReference>
<protein>
    <submittedName>
        <fullName evidence="9">ABC transporter permease</fullName>
    </submittedName>
</protein>
<evidence type="ECO:0000256" key="5">
    <source>
        <dbReference type="ARBA" id="ARBA00022989"/>
    </source>
</evidence>
<dbReference type="InterPro" id="IPR000515">
    <property type="entry name" value="MetI-like"/>
</dbReference>
<evidence type="ECO:0000313" key="10">
    <source>
        <dbReference type="Proteomes" id="UP000632535"/>
    </source>
</evidence>
<dbReference type="PROSITE" id="PS50928">
    <property type="entry name" value="ABC_TM1"/>
    <property type="match status" value="1"/>
</dbReference>
<dbReference type="PANTHER" id="PTHR43163">
    <property type="entry name" value="DIPEPTIDE TRANSPORT SYSTEM PERMEASE PROTEIN DPPB-RELATED"/>
    <property type="match status" value="1"/>
</dbReference>
<feature type="transmembrane region" description="Helical" evidence="7">
    <location>
        <begin position="99"/>
        <end position="121"/>
    </location>
</feature>
<dbReference type="Pfam" id="PF00528">
    <property type="entry name" value="BPD_transp_1"/>
    <property type="match status" value="1"/>
</dbReference>
<dbReference type="SUPFAM" id="SSF161098">
    <property type="entry name" value="MetI-like"/>
    <property type="match status" value="1"/>
</dbReference>
<feature type="transmembrane region" description="Helical" evidence="7">
    <location>
        <begin position="238"/>
        <end position="260"/>
    </location>
</feature>
<dbReference type="RefSeq" id="WP_188524816.1">
    <property type="nucleotide sequence ID" value="NZ_BMDG01000012.1"/>
</dbReference>
<evidence type="ECO:0000256" key="6">
    <source>
        <dbReference type="ARBA" id="ARBA00023136"/>
    </source>
</evidence>
<keyword evidence="6 7" id="KW-0472">Membrane</keyword>
<name>A0ABQ2BC09_9MICO</name>
<feature type="transmembrane region" description="Helical" evidence="7">
    <location>
        <begin position="12"/>
        <end position="29"/>
    </location>
</feature>
<evidence type="ECO:0000256" key="7">
    <source>
        <dbReference type="RuleBase" id="RU363032"/>
    </source>
</evidence>
<keyword evidence="5 7" id="KW-1133">Transmembrane helix</keyword>
<evidence type="ECO:0000256" key="2">
    <source>
        <dbReference type="ARBA" id="ARBA00022448"/>
    </source>
</evidence>
<dbReference type="EMBL" id="BMDG01000012">
    <property type="protein sequence ID" value="GGI10809.1"/>
    <property type="molecule type" value="Genomic_DNA"/>
</dbReference>
<proteinExistence type="inferred from homology"/>
<feature type="transmembrane region" description="Helical" evidence="7">
    <location>
        <begin position="280"/>
        <end position="306"/>
    </location>
</feature>
<feature type="domain" description="ABC transmembrane type-1" evidence="8">
    <location>
        <begin position="95"/>
        <end position="299"/>
    </location>
</feature>
<evidence type="ECO:0000256" key="1">
    <source>
        <dbReference type="ARBA" id="ARBA00004651"/>
    </source>
</evidence>
<feature type="transmembrane region" description="Helical" evidence="7">
    <location>
        <begin position="176"/>
        <end position="196"/>
    </location>
</feature>
<dbReference type="InterPro" id="IPR045621">
    <property type="entry name" value="BPD_transp_1_N"/>
</dbReference>
<evidence type="ECO:0000256" key="3">
    <source>
        <dbReference type="ARBA" id="ARBA00022475"/>
    </source>
</evidence>
<comment type="subcellular location">
    <subcellularLocation>
        <location evidence="1 7">Cell membrane</location>
        <topology evidence="1 7">Multi-pass membrane protein</topology>
    </subcellularLocation>
</comment>
<dbReference type="Proteomes" id="UP000632535">
    <property type="component" value="Unassembled WGS sequence"/>
</dbReference>
<gene>
    <name evidence="9" type="ORF">GCM10007368_33080</name>
</gene>
<dbReference type="Gene3D" id="1.10.3720.10">
    <property type="entry name" value="MetI-like"/>
    <property type="match status" value="1"/>
</dbReference>
<comment type="caution">
    <text evidence="9">The sequence shown here is derived from an EMBL/GenBank/DDBJ whole genome shotgun (WGS) entry which is preliminary data.</text>
</comment>
<keyword evidence="10" id="KW-1185">Reference proteome</keyword>
<comment type="similarity">
    <text evidence="7">Belongs to the binding-protein-dependent transport system permease family.</text>
</comment>
<evidence type="ECO:0000256" key="4">
    <source>
        <dbReference type="ARBA" id="ARBA00022692"/>
    </source>
</evidence>
<evidence type="ECO:0000259" key="8">
    <source>
        <dbReference type="PROSITE" id="PS50928"/>
    </source>
</evidence>
<evidence type="ECO:0000313" key="9">
    <source>
        <dbReference type="EMBL" id="GGI10809.1"/>
    </source>
</evidence>
<keyword evidence="3" id="KW-1003">Cell membrane</keyword>
<dbReference type="PANTHER" id="PTHR43163:SF3">
    <property type="entry name" value="PEPTIDE ABC TRANSPORTER PERMEASE PROTEIN"/>
    <property type="match status" value="1"/>
</dbReference>
<reference evidence="10" key="1">
    <citation type="journal article" date="2019" name="Int. J. Syst. Evol. Microbiol.">
        <title>The Global Catalogue of Microorganisms (GCM) 10K type strain sequencing project: providing services to taxonomists for standard genome sequencing and annotation.</title>
        <authorList>
            <consortium name="The Broad Institute Genomics Platform"/>
            <consortium name="The Broad Institute Genome Sequencing Center for Infectious Disease"/>
            <person name="Wu L."/>
            <person name="Ma J."/>
        </authorList>
    </citation>
    <scope>NUCLEOTIDE SEQUENCE [LARGE SCALE GENOMIC DNA]</scope>
    <source>
        <strain evidence="10">CCM 8653</strain>
    </source>
</reference>
<keyword evidence="4 7" id="KW-0812">Transmembrane</keyword>
<sequence length="313" mass="32448">MIGFTLRRLASALLLVVVVTCATFLLIFSDGTTIARATLGESATQEAVEAKAVQLGLDQPVVTQYLDWVQGVLHGSLGNSYFTGEPVTAMLLTRLPVTLSLTVIVVLLTALISVLVGTLAAVRGGWLDRALQLLAVAGAAVPGFIVAIVLVLTVAVGWGVLPATGYVPLTTDPGGWARSLVLPVLAILVGSVGGAAQQFRGAISDVLQQDFVRTLRSRGIGELPIVARHVLRGAAAPGLTILSLQTIGMLGGVVLIEQVFALPGVGNLALETTMRSDVPVVMGCVVFTVLVVVVVNLLADVVGAWINPKVRLA</sequence>